<evidence type="ECO:0000313" key="3">
    <source>
        <dbReference type="Proteomes" id="UP001552299"/>
    </source>
</evidence>
<name>A0ABD0U1R4_DENTH</name>
<evidence type="ECO:0000313" key="2">
    <source>
        <dbReference type="EMBL" id="KAL0905778.1"/>
    </source>
</evidence>
<protein>
    <submittedName>
        <fullName evidence="2">Uncharacterized protein</fullName>
    </submittedName>
</protein>
<proteinExistence type="predicted"/>
<evidence type="ECO:0000256" key="1">
    <source>
        <dbReference type="SAM" id="MobiDB-lite"/>
    </source>
</evidence>
<reference evidence="2 3" key="1">
    <citation type="journal article" date="2024" name="Plant Biotechnol. J.">
        <title>Dendrobium thyrsiflorum genome and its molecular insights into genes involved in important horticultural traits.</title>
        <authorList>
            <person name="Chen B."/>
            <person name="Wang J.Y."/>
            <person name="Zheng P.J."/>
            <person name="Li K.L."/>
            <person name="Liang Y.M."/>
            <person name="Chen X.F."/>
            <person name="Zhang C."/>
            <person name="Zhao X."/>
            <person name="He X."/>
            <person name="Zhang G.Q."/>
            <person name="Liu Z.J."/>
            <person name="Xu Q."/>
        </authorList>
    </citation>
    <scope>NUCLEOTIDE SEQUENCE [LARGE SCALE GENOMIC DNA]</scope>
    <source>
        <strain evidence="2">GZMU011</strain>
    </source>
</reference>
<dbReference type="EMBL" id="JANQDX010000018">
    <property type="protein sequence ID" value="KAL0905778.1"/>
    <property type="molecule type" value="Genomic_DNA"/>
</dbReference>
<feature type="region of interest" description="Disordered" evidence="1">
    <location>
        <begin position="105"/>
        <end position="138"/>
    </location>
</feature>
<accession>A0ABD0U1R4</accession>
<organism evidence="2 3">
    <name type="scientific">Dendrobium thyrsiflorum</name>
    <name type="common">Pinecone-like raceme dendrobium</name>
    <name type="synonym">Orchid</name>
    <dbReference type="NCBI Taxonomy" id="117978"/>
    <lineage>
        <taxon>Eukaryota</taxon>
        <taxon>Viridiplantae</taxon>
        <taxon>Streptophyta</taxon>
        <taxon>Embryophyta</taxon>
        <taxon>Tracheophyta</taxon>
        <taxon>Spermatophyta</taxon>
        <taxon>Magnoliopsida</taxon>
        <taxon>Liliopsida</taxon>
        <taxon>Asparagales</taxon>
        <taxon>Orchidaceae</taxon>
        <taxon>Epidendroideae</taxon>
        <taxon>Malaxideae</taxon>
        <taxon>Dendrobiinae</taxon>
        <taxon>Dendrobium</taxon>
    </lineage>
</organism>
<sequence length="138" mass="15246">MKKFFSSEIGEITQDRQDDQFIVFELIVQDDVSAHHLWRLSSEYVNKVSNSLPSPGSGEKGHMFSAFAERLEKERFSAFAESLEGRAVLCRRKNVCCLCRKVGRKSGSLPEEDGSLPSPSSGEKDIGSLSALGKFSAL</sequence>
<dbReference type="Proteomes" id="UP001552299">
    <property type="component" value="Unassembled WGS sequence"/>
</dbReference>
<dbReference type="AlphaFoldDB" id="A0ABD0U1R4"/>
<gene>
    <name evidence="2" type="ORF">M5K25_024216</name>
</gene>
<comment type="caution">
    <text evidence="2">The sequence shown here is derived from an EMBL/GenBank/DDBJ whole genome shotgun (WGS) entry which is preliminary data.</text>
</comment>
<keyword evidence="3" id="KW-1185">Reference proteome</keyword>